<proteinExistence type="predicted"/>
<dbReference type="PANTHER" id="PTHR43495">
    <property type="entry name" value="GABA PERMEASE"/>
    <property type="match status" value="1"/>
</dbReference>
<feature type="transmembrane region" description="Helical" evidence="6">
    <location>
        <begin position="249"/>
        <end position="271"/>
    </location>
</feature>
<feature type="transmembrane region" description="Helical" evidence="6">
    <location>
        <begin position="114"/>
        <end position="134"/>
    </location>
</feature>
<reference evidence="8" key="1">
    <citation type="submission" date="2023-06" db="EMBL/GenBank/DDBJ databases">
        <title>Genome-scale phylogeny and comparative genomics of the fungal order Sordariales.</title>
        <authorList>
            <consortium name="Lawrence Berkeley National Laboratory"/>
            <person name="Hensen N."/>
            <person name="Bonometti L."/>
            <person name="Westerberg I."/>
            <person name="Brannstrom I.O."/>
            <person name="Guillou S."/>
            <person name="Cros-Aarteil S."/>
            <person name="Calhoun S."/>
            <person name="Haridas S."/>
            <person name="Kuo A."/>
            <person name="Mondo S."/>
            <person name="Pangilinan J."/>
            <person name="Riley R."/>
            <person name="LaButti K."/>
            <person name="Andreopoulos B."/>
            <person name="Lipzen A."/>
            <person name="Chen C."/>
            <person name="Yanf M."/>
            <person name="Daum C."/>
            <person name="Ng V."/>
            <person name="Clum A."/>
            <person name="Steindorff A."/>
            <person name="Ohm R."/>
            <person name="Martin F."/>
            <person name="Silar P."/>
            <person name="Natvig D."/>
            <person name="Lalanne C."/>
            <person name="Gautier V."/>
            <person name="Ament-velasquez S.L."/>
            <person name="Kruys A."/>
            <person name="Hutchinson M.I."/>
            <person name="Powell A.J."/>
            <person name="Barry K."/>
            <person name="Miller A.N."/>
            <person name="Grigoriev I.V."/>
            <person name="Debuchy R."/>
            <person name="Gladieux P."/>
            <person name="Thoren M.H."/>
            <person name="Johannesson H."/>
        </authorList>
    </citation>
    <scope>NUCLEOTIDE SEQUENCE</scope>
    <source>
        <strain evidence="8">SMH3391-2</strain>
    </source>
</reference>
<dbReference type="Pfam" id="PF00324">
    <property type="entry name" value="AA_permease"/>
    <property type="match status" value="2"/>
</dbReference>
<evidence type="ECO:0000313" key="8">
    <source>
        <dbReference type="EMBL" id="KAK0630329.1"/>
    </source>
</evidence>
<feature type="transmembrane region" description="Helical" evidence="6">
    <location>
        <begin position="191"/>
        <end position="217"/>
    </location>
</feature>
<keyword evidence="2" id="KW-0813">Transport</keyword>
<evidence type="ECO:0000259" key="7">
    <source>
        <dbReference type="Pfam" id="PF00324"/>
    </source>
</evidence>
<keyword evidence="5 6" id="KW-0472">Membrane</keyword>
<feature type="transmembrane region" description="Helical" evidence="6">
    <location>
        <begin position="403"/>
        <end position="430"/>
    </location>
</feature>
<feature type="domain" description="Amino acid permease/ SLC12A" evidence="7">
    <location>
        <begin position="249"/>
        <end position="520"/>
    </location>
</feature>
<dbReference type="EMBL" id="JAULSR010000002">
    <property type="protein sequence ID" value="KAK0630329.1"/>
    <property type="molecule type" value="Genomic_DNA"/>
</dbReference>
<dbReference type="PIRSF" id="PIRSF006060">
    <property type="entry name" value="AA_transporter"/>
    <property type="match status" value="1"/>
</dbReference>
<feature type="transmembrane region" description="Helical" evidence="6">
    <location>
        <begin position="71"/>
        <end position="94"/>
    </location>
</feature>
<evidence type="ECO:0000313" key="9">
    <source>
        <dbReference type="Proteomes" id="UP001174934"/>
    </source>
</evidence>
<feature type="transmembrane region" description="Helical" evidence="6">
    <location>
        <begin position="22"/>
        <end position="43"/>
    </location>
</feature>
<evidence type="ECO:0000256" key="4">
    <source>
        <dbReference type="ARBA" id="ARBA00022989"/>
    </source>
</evidence>
<feature type="transmembrane region" description="Helical" evidence="6">
    <location>
        <begin position="498"/>
        <end position="518"/>
    </location>
</feature>
<keyword evidence="9" id="KW-1185">Reference proteome</keyword>
<evidence type="ECO:0000256" key="2">
    <source>
        <dbReference type="ARBA" id="ARBA00022448"/>
    </source>
</evidence>
<dbReference type="GO" id="GO:0055085">
    <property type="term" value="P:transmembrane transport"/>
    <property type="evidence" value="ECO:0007669"/>
    <property type="project" value="InterPro"/>
</dbReference>
<evidence type="ECO:0000256" key="6">
    <source>
        <dbReference type="SAM" id="Phobius"/>
    </source>
</evidence>
<organism evidence="8 9">
    <name type="scientific">Bombardia bombarda</name>
    <dbReference type="NCBI Taxonomy" id="252184"/>
    <lineage>
        <taxon>Eukaryota</taxon>
        <taxon>Fungi</taxon>
        <taxon>Dikarya</taxon>
        <taxon>Ascomycota</taxon>
        <taxon>Pezizomycotina</taxon>
        <taxon>Sordariomycetes</taxon>
        <taxon>Sordariomycetidae</taxon>
        <taxon>Sordariales</taxon>
        <taxon>Lasiosphaeriaceae</taxon>
        <taxon>Bombardia</taxon>
    </lineage>
</organism>
<evidence type="ECO:0000256" key="1">
    <source>
        <dbReference type="ARBA" id="ARBA00004141"/>
    </source>
</evidence>
<gene>
    <name evidence="8" type="ORF">B0T17DRAFT_556937</name>
</gene>
<name>A0AA39XAH1_9PEZI</name>
<dbReference type="InterPro" id="IPR004841">
    <property type="entry name" value="AA-permease/SLC12A_dom"/>
</dbReference>
<keyword evidence="4 6" id="KW-1133">Transmembrane helix</keyword>
<dbReference type="GO" id="GO:0016020">
    <property type="term" value="C:membrane"/>
    <property type="evidence" value="ECO:0007669"/>
    <property type="project" value="UniProtKB-SubCell"/>
</dbReference>
<sequence length="552" mass="60502">MITINGTLGTGLYWRGGQILELGGPLAVLLSFLFVGALAWAVMQCITEMLCIWPIPGALSVYVSEFVDVELGIAVGIAYWFTYSVSFAALIATAAAEFDFWPAFFVNKGIDGGIVYLCIPLVLVLINAFGIKVYGMIEVVSGTIKILFLATIMVCLIAINLGAGPSHKPSMGAHYWASPTTSYDTAAAKNWATALIMSLSISTFAYVGVEIVAASALEAKWPRHRHEGRTDSGVSGRSNDTLIGNSVKFSAIFISVLATIAYSLSGVLVSLDIDRSDCQLPRLSWVSGQMECIGESSNTTSAFVAIAHESGIPNLDDVFNAFLVFTALTCANTNLYVASRALFGLTSRLDGGSGQPWLLRVLAWFGKTNRRKVPMRAMVFSAVAFCWVPFLQLRGGTGTDTSIGIFIEILAEMGSVGVLVVWACECVAFIRYYHCIDRHRTTLQEQKISQVRRWDMNDYNDYPYRSHGQPFLAYMALTGCIFIIVVANGAALWEDFHYLPFLSSYLILLVFIALWVLLKVVRGAQWSFVDLSNPRKVVEKLRNLHDIRLGAL</sequence>
<dbReference type="AlphaFoldDB" id="A0AA39XAH1"/>
<feature type="transmembrane region" description="Helical" evidence="6">
    <location>
        <begin position="318"/>
        <end position="338"/>
    </location>
</feature>
<evidence type="ECO:0000256" key="5">
    <source>
        <dbReference type="ARBA" id="ARBA00023136"/>
    </source>
</evidence>
<keyword evidence="3 6" id="KW-0812">Transmembrane</keyword>
<dbReference type="PANTHER" id="PTHR43495:SF5">
    <property type="entry name" value="GAMMA-AMINOBUTYRIC ACID PERMEASE"/>
    <property type="match status" value="1"/>
</dbReference>
<dbReference type="Proteomes" id="UP001174934">
    <property type="component" value="Unassembled WGS sequence"/>
</dbReference>
<comment type="caution">
    <text evidence="8">The sequence shown here is derived from an EMBL/GenBank/DDBJ whole genome shotgun (WGS) entry which is preliminary data.</text>
</comment>
<feature type="transmembrane region" description="Helical" evidence="6">
    <location>
        <begin position="373"/>
        <end position="391"/>
    </location>
</feature>
<evidence type="ECO:0000256" key="3">
    <source>
        <dbReference type="ARBA" id="ARBA00022692"/>
    </source>
</evidence>
<feature type="transmembrane region" description="Helical" evidence="6">
    <location>
        <begin position="146"/>
        <end position="163"/>
    </location>
</feature>
<protein>
    <submittedName>
        <fullName evidence="8">Proline-specific permease</fullName>
    </submittedName>
</protein>
<comment type="subcellular location">
    <subcellularLocation>
        <location evidence="1">Membrane</location>
        <topology evidence="1">Multi-pass membrane protein</topology>
    </subcellularLocation>
</comment>
<dbReference type="Gene3D" id="1.20.1740.10">
    <property type="entry name" value="Amino acid/polyamine transporter I"/>
    <property type="match status" value="1"/>
</dbReference>
<accession>A0AA39XAH1</accession>
<feature type="domain" description="Amino acid permease/ SLC12A" evidence="7">
    <location>
        <begin position="1"/>
        <end position="223"/>
    </location>
</feature>
<feature type="transmembrane region" description="Helical" evidence="6">
    <location>
        <begin position="471"/>
        <end position="492"/>
    </location>
</feature>